<dbReference type="Pfam" id="PF02321">
    <property type="entry name" value="OEP"/>
    <property type="match status" value="1"/>
</dbReference>
<dbReference type="Gene3D" id="1.20.1600.10">
    <property type="entry name" value="Outer membrane efflux proteins (OEP)"/>
    <property type="match status" value="1"/>
</dbReference>
<dbReference type="EMBL" id="JAMXIB010000008">
    <property type="protein sequence ID" value="MCO5725386.1"/>
    <property type="molecule type" value="Genomic_DNA"/>
</dbReference>
<feature type="coiled-coil region" evidence="2">
    <location>
        <begin position="323"/>
        <end position="350"/>
    </location>
</feature>
<evidence type="ECO:0000313" key="3">
    <source>
        <dbReference type="EMBL" id="MCO5725386.1"/>
    </source>
</evidence>
<accession>A0ABT1AZB9</accession>
<sequence>METGTGITLKYRIALWACCLLLGLQPSGGRAQELQEFLALAESNSPELKAFELKYLRAGEKVAESGALPNLEVGAGWFASEPETRTGAQKARFSLRQMLPWFGTITARENYASSLAEVEYLDWVIARRKLMLQVSEGYYELKALEEQTAVLRRQLDLLEQYTEIVLAGVEAGKASAVDALRMEIRKNEVTGTLQVWEGKYEAAHFAFFRMLNVSPFPIAFPDWELPGAAEEVAPGQVGVHPELQKYERLYASVMEAERLNQKSAQPGLGIGLDYIPVARRTDVQLPDNGKDVFMPMLTLSIPVFNSPYRSRTEQNRLQQEQFRAEEASRRNALETLMERALQEREAERIRCVTYDKNIEQARQALEILLAGYQSATLNYTQLLEVQELELKLLMGRSASLAAYFSKAALVNYLSENDEKP</sequence>
<dbReference type="Proteomes" id="UP001206312">
    <property type="component" value="Unassembled WGS sequence"/>
</dbReference>
<dbReference type="InterPro" id="IPR003423">
    <property type="entry name" value="OMP_efflux"/>
</dbReference>
<dbReference type="SUPFAM" id="SSF56954">
    <property type="entry name" value="Outer membrane efflux proteins (OEP)"/>
    <property type="match status" value="1"/>
</dbReference>
<dbReference type="InterPro" id="IPR010131">
    <property type="entry name" value="MdtP/NodT-like"/>
</dbReference>
<dbReference type="RefSeq" id="WP_252741754.1">
    <property type="nucleotide sequence ID" value="NZ_JAMXIB010000008.1"/>
</dbReference>
<comment type="similarity">
    <text evidence="1">Belongs to the outer membrane factor (OMF) (TC 1.B.17) family.</text>
</comment>
<evidence type="ECO:0000313" key="4">
    <source>
        <dbReference type="Proteomes" id="UP001206312"/>
    </source>
</evidence>
<gene>
    <name evidence="3" type="ORF">NG653_10995</name>
</gene>
<protein>
    <submittedName>
        <fullName evidence="3">TolC family protein</fullName>
    </submittedName>
</protein>
<evidence type="ECO:0000256" key="2">
    <source>
        <dbReference type="SAM" id="Coils"/>
    </source>
</evidence>
<evidence type="ECO:0000256" key="1">
    <source>
        <dbReference type="ARBA" id="ARBA00007613"/>
    </source>
</evidence>
<comment type="caution">
    <text evidence="3">The sequence shown here is derived from an EMBL/GenBank/DDBJ whole genome shotgun (WGS) entry which is preliminary data.</text>
</comment>
<keyword evidence="4" id="KW-1185">Reference proteome</keyword>
<organism evidence="3 4">
    <name type="scientific">Robiginitalea marina</name>
    <dbReference type="NCBI Taxonomy" id="2954105"/>
    <lineage>
        <taxon>Bacteria</taxon>
        <taxon>Pseudomonadati</taxon>
        <taxon>Bacteroidota</taxon>
        <taxon>Flavobacteriia</taxon>
        <taxon>Flavobacteriales</taxon>
        <taxon>Flavobacteriaceae</taxon>
        <taxon>Robiginitalea</taxon>
    </lineage>
</organism>
<proteinExistence type="inferred from homology"/>
<keyword evidence="2" id="KW-0175">Coiled coil</keyword>
<dbReference type="PANTHER" id="PTHR30203">
    <property type="entry name" value="OUTER MEMBRANE CATION EFFLUX PROTEIN"/>
    <property type="match status" value="1"/>
</dbReference>
<reference evidence="3 4" key="1">
    <citation type="submission" date="2022-06" db="EMBL/GenBank/DDBJ databases">
        <authorList>
            <person name="Xuan X."/>
        </authorList>
    </citation>
    <scope>NUCLEOTIDE SEQUENCE [LARGE SCALE GENOMIC DNA]</scope>
    <source>
        <strain evidence="3 4">2V75</strain>
    </source>
</reference>
<name>A0ABT1AZB9_9FLAO</name>